<dbReference type="PANTHER" id="PTHR43377:SF2">
    <property type="entry name" value="BINDING ROSSMANN FOLD OXIDOREDUCTASE, PUTATIVE (AFU_ORTHOLOGUE AFUA_4G00560)-RELATED"/>
    <property type="match status" value="1"/>
</dbReference>
<dbReference type="InterPro" id="IPR000683">
    <property type="entry name" value="Gfo/Idh/MocA-like_OxRdtase_N"/>
</dbReference>
<evidence type="ECO:0000313" key="4">
    <source>
        <dbReference type="Proteomes" id="UP000190852"/>
    </source>
</evidence>
<name>A0A1T5EAD1_9BACT</name>
<dbReference type="Pfam" id="PF01408">
    <property type="entry name" value="GFO_IDH_MocA"/>
    <property type="match status" value="1"/>
</dbReference>
<sequence length="462" mass="52179">MNNTTTKMSRRHFIATTGTIAGTALLNPISELKADTKNSTALPGKKVRIALIGTGIRGTSMWGSDLTKNYADYLEFVGLCDNNEGRLETGKRIIGTDCPTYTDFEKMMAETKPDVLIVTTIDSTHHHFIIRGMELGADIITEKPMTIDEKKIQAILDAEKRTGKTCRVTFNYRYSPHRAKIWELLRAGEIGDITSVDFHWYLDTSHGADYFRRWHRLVECSGSLWLHKASHHFDLLNWWIDSDPESVYAAGALDFYGKNGSIRAENCRTCKHTKECPFYFDIMRDRTMVDLYVENEKYDGYLRDGCVFKNDVNIFDKMAATIKYANGVQVAYSLTAYSPYEGYRIAFNGTKGRIDAWIEESKPTSDKNYDEIVLFKNFSRREYIHVPFAASGHGGGDKLLKDQIFLPEIGDPFKQCANVRDGALACLVGIAARNSIASKAPVTIADLTSIKPKAVKEYKRIL</sequence>
<dbReference type="PANTHER" id="PTHR43377">
    <property type="entry name" value="BILIVERDIN REDUCTASE A"/>
    <property type="match status" value="1"/>
</dbReference>
<dbReference type="SUPFAM" id="SSF51735">
    <property type="entry name" value="NAD(P)-binding Rossmann-fold domains"/>
    <property type="match status" value="1"/>
</dbReference>
<evidence type="ECO:0000313" key="3">
    <source>
        <dbReference type="EMBL" id="SKB80947.1"/>
    </source>
</evidence>
<dbReference type="InterPro" id="IPR036291">
    <property type="entry name" value="NAD(P)-bd_dom_sf"/>
</dbReference>
<gene>
    <name evidence="3" type="ORF">SAMN05660349_02855</name>
</gene>
<evidence type="ECO:0000259" key="1">
    <source>
        <dbReference type="Pfam" id="PF01408"/>
    </source>
</evidence>
<feature type="domain" description="Gfo/Idh/MocA-like oxidoreductase N-terminal" evidence="1">
    <location>
        <begin position="47"/>
        <end position="170"/>
    </location>
</feature>
<dbReference type="InterPro" id="IPR004104">
    <property type="entry name" value="Gfo/Idh/MocA-like_OxRdtase_C"/>
</dbReference>
<dbReference type="Pfam" id="PF02894">
    <property type="entry name" value="GFO_IDH_MocA_C"/>
    <property type="match status" value="1"/>
</dbReference>
<reference evidence="4" key="1">
    <citation type="submission" date="2017-02" db="EMBL/GenBank/DDBJ databases">
        <authorList>
            <person name="Varghese N."/>
            <person name="Submissions S."/>
        </authorList>
    </citation>
    <scope>NUCLEOTIDE SEQUENCE [LARGE SCALE GENOMIC DNA]</scope>
    <source>
        <strain evidence="4">DSM 24967</strain>
    </source>
</reference>
<dbReference type="Proteomes" id="UP000190852">
    <property type="component" value="Unassembled WGS sequence"/>
</dbReference>
<dbReference type="RefSeq" id="WP_079684271.1">
    <property type="nucleotide sequence ID" value="NZ_FUYQ01000025.1"/>
</dbReference>
<dbReference type="InterPro" id="IPR051450">
    <property type="entry name" value="Gfo/Idh/MocA_Oxidoreductases"/>
</dbReference>
<dbReference type="AlphaFoldDB" id="A0A1T5EAD1"/>
<keyword evidence="4" id="KW-1185">Reference proteome</keyword>
<proteinExistence type="predicted"/>
<dbReference type="PROSITE" id="PS51318">
    <property type="entry name" value="TAT"/>
    <property type="match status" value="1"/>
</dbReference>
<organism evidence="3 4">
    <name type="scientific">Parabacteroides chartae</name>
    <dbReference type="NCBI Taxonomy" id="1037355"/>
    <lineage>
        <taxon>Bacteria</taxon>
        <taxon>Pseudomonadati</taxon>
        <taxon>Bacteroidota</taxon>
        <taxon>Bacteroidia</taxon>
        <taxon>Bacteroidales</taxon>
        <taxon>Tannerellaceae</taxon>
        <taxon>Parabacteroides</taxon>
    </lineage>
</organism>
<dbReference type="GO" id="GO:0000166">
    <property type="term" value="F:nucleotide binding"/>
    <property type="evidence" value="ECO:0007669"/>
    <property type="project" value="InterPro"/>
</dbReference>
<feature type="domain" description="Gfo/Idh/MocA-like oxidoreductase C-terminal" evidence="2">
    <location>
        <begin position="183"/>
        <end position="444"/>
    </location>
</feature>
<accession>A0A1T5EAD1</accession>
<dbReference type="EMBL" id="FUYQ01000025">
    <property type="protein sequence ID" value="SKB80947.1"/>
    <property type="molecule type" value="Genomic_DNA"/>
</dbReference>
<protein>
    <submittedName>
        <fullName evidence="3">Oxidoreductase family, C-terminal alpha/beta domain</fullName>
    </submittedName>
</protein>
<dbReference type="Gene3D" id="3.40.50.720">
    <property type="entry name" value="NAD(P)-binding Rossmann-like Domain"/>
    <property type="match status" value="1"/>
</dbReference>
<dbReference type="SUPFAM" id="SSF55347">
    <property type="entry name" value="Glyceraldehyde-3-phosphate dehydrogenase-like, C-terminal domain"/>
    <property type="match status" value="1"/>
</dbReference>
<dbReference type="InterPro" id="IPR006311">
    <property type="entry name" value="TAT_signal"/>
</dbReference>
<dbReference type="Gene3D" id="3.30.360.10">
    <property type="entry name" value="Dihydrodipicolinate Reductase, domain 2"/>
    <property type="match status" value="1"/>
</dbReference>
<evidence type="ECO:0000259" key="2">
    <source>
        <dbReference type="Pfam" id="PF02894"/>
    </source>
</evidence>